<dbReference type="InterPro" id="IPR055259">
    <property type="entry name" value="YkvP/CgeB_Glyco_trans-like"/>
</dbReference>
<keyword evidence="2" id="KW-0808">Transferase</keyword>
<keyword evidence="2" id="KW-0328">Glycosyltransferase</keyword>
<comment type="caution">
    <text evidence="2">The sequence shown here is derived from an EMBL/GenBank/DDBJ whole genome shotgun (WGS) entry which is preliminary data.</text>
</comment>
<evidence type="ECO:0000259" key="1">
    <source>
        <dbReference type="Pfam" id="PF13524"/>
    </source>
</evidence>
<feature type="domain" description="Spore protein YkvP/CgeB glycosyl transferase-like" evidence="1">
    <location>
        <begin position="186"/>
        <end position="303"/>
    </location>
</feature>
<keyword evidence="3" id="KW-1185">Reference proteome</keyword>
<dbReference type="GO" id="GO:0016757">
    <property type="term" value="F:glycosyltransferase activity"/>
    <property type="evidence" value="ECO:0007669"/>
    <property type="project" value="UniProtKB-KW"/>
</dbReference>
<dbReference type="Pfam" id="PF13524">
    <property type="entry name" value="Glyco_trans_1_2"/>
    <property type="match status" value="1"/>
</dbReference>
<evidence type="ECO:0000313" key="2">
    <source>
        <dbReference type="EMBL" id="MFB5761230.1"/>
    </source>
</evidence>
<dbReference type="EMBL" id="JBHIRY010000010">
    <property type="protein sequence ID" value="MFB5761230.1"/>
    <property type="molecule type" value="Genomic_DNA"/>
</dbReference>
<organism evidence="2 3">
    <name type="scientific">Paenibacillus medicaginis</name>
    <dbReference type="NCBI Taxonomy" id="1470560"/>
    <lineage>
        <taxon>Bacteria</taxon>
        <taxon>Bacillati</taxon>
        <taxon>Bacillota</taxon>
        <taxon>Bacilli</taxon>
        <taxon>Bacillales</taxon>
        <taxon>Paenibacillaceae</taxon>
        <taxon>Paenibacillus</taxon>
    </lineage>
</organism>
<protein>
    <submittedName>
        <fullName evidence="2">Glycosyltransferase</fullName>
        <ecNumber evidence="2">2.4.-.-</ecNumber>
    </submittedName>
</protein>
<sequence>MVAINILFITGDFSKYLADGTYHLLNELKKRANIAEWHQPGDIHEIIAKLDQPPDFVFVNEFGETNCPVISGLDTLTLPFAIYVHDIHYNHKQRNEEMKNIKVKYIFTRYRDGFKHFYPDLSPLMRWLPQHAPTTIFYDYALPKDIDMLLMGSTDQHYYPLRFKIYEKLKNESNFLCHPHPGYRNIEENEHQSKQVLVRENYAQEINRAKLFFTCDSILHYPITKYFEVPSCNTLLLAPAIPELYDLGFIPDQHFVDINEDNFVEKAQYYLDHEEERIQIARNGYELVQNYHSSAKRAEMLLAEIKDILNKTNDLSTFCDIDGA</sequence>
<proteinExistence type="predicted"/>
<accession>A0ABV5C3Q7</accession>
<dbReference type="Proteomes" id="UP001580430">
    <property type="component" value="Unassembled WGS sequence"/>
</dbReference>
<gene>
    <name evidence="2" type="ORF">ACE5LO_12590</name>
</gene>
<evidence type="ECO:0000313" key="3">
    <source>
        <dbReference type="Proteomes" id="UP001580430"/>
    </source>
</evidence>
<dbReference type="RefSeq" id="WP_375520374.1">
    <property type="nucleotide sequence ID" value="NZ_JBHIRY010000010.1"/>
</dbReference>
<name>A0ABV5C3Q7_9BACL</name>
<reference evidence="2 3" key="1">
    <citation type="submission" date="2024-09" db="EMBL/GenBank/DDBJ databases">
        <title>Paenibacillus zeirhizospherea sp. nov., isolated from surface of the maize (Zea mays) roots in a horticulture field, Hungary.</title>
        <authorList>
            <person name="Marton D."/>
            <person name="Farkas M."/>
            <person name="Bedics A."/>
            <person name="Toth E."/>
            <person name="Tancsics A."/>
            <person name="Boka K."/>
            <person name="Marati G."/>
            <person name="Kriszt B."/>
            <person name="Cserhati M."/>
        </authorList>
    </citation>
    <scope>NUCLEOTIDE SEQUENCE [LARGE SCALE GENOMIC DNA]</scope>
    <source>
        <strain evidence="2 3">JCM 18446</strain>
    </source>
</reference>
<dbReference type="EC" id="2.4.-.-" evidence="2"/>